<reference evidence="10 11" key="1">
    <citation type="submission" date="2020-06" db="EMBL/GenBank/DDBJ databases">
        <title>Oricola thermophila sp. nov. isolated from a tidal sediments.</title>
        <authorList>
            <person name="Kwon K.K."/>
            <person name="Yang S.-H."/>
            <person name="Park M.-J."/>
        </authorList>
    </citation>
    <scope>NUCLEOTIDE SEQUENCE [LARGE SCALE GENOMIC DNA]</scope>
    <source>
        <strain evidence="10 11">MEBiC13590</strain>
    </source>
</reference>
<organism evidence="10 11">
    <name type="scientific">Oricola thermophila</name>
    <dbReference type="NCBI Taxonomy" id="2742145"/>
    <lineage>
        <taxon>Bacteria</taxon>
        <taxon>Pseudomonadati</taxon>
        <taxon>Pseudomonadota</taxon>
        <taxon>Alphaproteobacteria</taxon>
        <taxon>Hyphomicrobiales</taxon>
        <taxon>Ahrensiaceae</taxon>
        <taxon>Oricola</taxon>
    </lineage>
</organism>
<evidence type="ECO:0000313" key="11">
    <source>
        <dbReference type="Proteomes" id="UP000509367"/>
    </source>
</evidence>
<comment type="similarity">
    <text evidence="7">Belongs to the class-I aminoacyl-tRNA synthetase family.</text>
</comment>
<dbReference type="PRINTS" id="PR00987">
    <property type="entry name" value="TRNASYNTHGLU"/>
</dbReference>
<feature type="region of interest" description="Disordered" evidence="8">
    <location>
        <begin position="120"/>
        <end position="143"/>
    </location>
</feature>
<keyword evidence="4" id="KW-0862">Zinc</keyword>
<proteinExistence type="inferred from homology"/>
<dbReference type="NCBIfam" id="NF004315">
    <property type="entry name" value="PRK05710.1-4"/>
    <property type="match status" value="1"/>
</dbReference>
<dbReference type="GO" id="GO:0005524">
    <property type="term" value="F:ATP binding"/>
    <property type="evidence" value="ECO:0007669"/>
    <property type="project" value="UniProtKB-KW"/>
</dbReference>
<dbReference type="EC" id="6.1.1.-" evidence="10"/>
<keyword evidence="1 7" id="KW-0436">Ligase</keyword>
<dbReference type="GO" id="GO:0006424">
    <property type="term" value="P:glutamyl-tRNA aminoacylation"/>
    <property type="evidence" value="ECO:0007669"/>
    <property type="project" value="TreeGrafter"/>
</dbReference>
<dbReference type="Pfam" id="PF00749">
    <property type="entry name" value="tRNA-synt_1c"/>
    <property type="match status" value="1"/>
</dbReference>
<keyword evidence="7" id="KW-0648">Protein biosynthesis</keyword>
<dbReference type="KEGG" id="orm:HTY61_18410"/>
<keyword evidence="2" id="KW-0479">Metal-binding</keyword>
<keyword evidence="6 7" id="KW-0030">Aminoacyl-tRNA synthetase</keyword>
<dbReference type="InterPro" id="IPR000924">
    <property type="entry name" value="Glu/Gln-tRNA-synth"/>
</dbReference>
<evidence type="ECO:0000256" key="1">
    <source>
        <dbReference type="ARBA" id="ARBA00022598"/>
    </source>
</evidence>
<dbReference type="InterPro" id="IPR014729">
    <property type="entry name" value="Rossmann-like_a/b/a_fold"/>
</dbReference>
<evidence type="ECO:0000256" key="2">
    <source>
        <dbReference type="ARBA" id="ARBA00022723"/>
    </source>
</evidence>
<evidence type="ECO:0000256" key="5">
    <source>
        <dbReference type="ARBA" id="ARBA00022840"/>
    </source>
</evidence>
<feature type="domain" description="Glutamyl/glutaminyl-tRNA synthetase class Ib catalytic" evidence="9">
    <location>
        <begin position="8"/>
        <end position="281"/>
    </location>
</feature>
<evidence type="ECO:0000256" key="8">
    <source>
        <dbReference type="SAM" id="MobiDB-lite"/>
    </source>
</evidence>
<dbReference type="InterPro" id="IPR001412">
    <property type="entry name" value="aa-tRNA-synth_I_CS"/>
</dbReference>
<dbReference type="Gene3D" id="3.40.50.620">
    <property type="entry name" value="HUPs"/>
    <property type="match status" value="1"/>
</dbReference>
<dbReference type="RefSeq" id="WP_175278175.1">
    <property type="nucleotide sequence ID" value="NZ_CP054836.1"/>
</dbReference>
<keyword evidence="11" id="KW-1185">Reference proteome</keyword>
<dbReference type="PROSITE" id="PS00178">
    <property type="entry name" value="AA_TRNA_LIGASE_I"/>
    <property type="match status" value="1"/>
</dbReference>
<evidence type="ECO:0000256" key="3">
    <source>
        <dbReference type="ARBA" id="ARBA00022741"/>
    </source>
</evidence>
<dbReference type="SUPFAM" id="SSF52374">
    <property type="entry name" value="Nucleotidylyl transferase"/>
    <property type="match status" value="1"/>
</dbReference>
<dbReference type="PANTHER" id="PTHR43311:SF1">
    <property type="entry name" value="GLUTAMYL-Q TRNA(ASP) SYNTHETASE"/>
    <property type="match status" value="1"/>
</dbReference>
<dbReference type="EMBL" id="CP054836">
    <property type="protein sequence ID" value="QKV20284.1"/>
    <property type="molecule type" value="Genomic_DNA"/>
</dbReference>
<accession>A0A6N1VHP9</accession>
<dbReference type="AlphaFoldDB" id="A0A6N1VHP9"/>
<evidence type="ECO:0000256" key="7">
    <source>
        <dbReference type="RuleBase" id="RU363037"/>
    </source>
</evidence>
<evidence type="ECO:0000256" key="6">
    <source>
        <dbReference type="ARBA" id="ARBA00023146"/>
    </source>
</evidence>
<dbReference type="InterPro" id="IPR020058">
    <property type="entry name" value="Glu/Gln-tRNA-synth_Ib_cat-dom"/>
</dbReference>
<keyword evidence="3 7" id="KW-0547">Nucleotide-binding</keyword>
<protein>
    <submittedName>
        <fullName evidence="10">tRNA glutamyl-Q(34) synthetase GluQRS</fullName>
        <ecNumber evidence="10">6.1.1.-</ecNumber>
    </submittedName>
</protein>
<dbReference type="PANTHER" id="PTHR43311">
    <property type="entry name" value="GLUTAMATE--TRNA LIGASE"/>
    <property type="match status" value="1"/>
</dbReference>
<name>A0A6N1VHP9_9HYPH</name>
<dbReference type="GO" id="GO:0004818">
    <property type="term" value="F:glutamate-tRNA ligase activity"/>
    <property type="evidence" value="ECO:0007669"/>
    <property type="project" value="TreeGrafter"/>
</dbReference>
<evidence type="ECO:0000259" key="9">
    <source>
        <dbReference type="Pfam" id="PF00749"/>
    </source>
</evidence>
<keyword evidence="5 7" id="KW-0067">ATP-binding</keyword>
<evidence type="ECO:0000256" key="4">
    <source>
        <dbReference type="ARBA" id="ARBA00022833"/>
    </source>
</evidence>
<sequence>MTDSQAVFRFAPSPNGALHLGHAYSAIVNFELARETGGRFLLRMEDIDTERCSPELERGILEDLEWLGIEWDGPVRRQSEHFDDYRAALEALEAEGLVYRSWLSRSEIRRLVEAREEELGSWPRDPDGAPLFPGSRDETGDPAEPHLLRLDMEQAIARIGMPQYWQEGGAGPGGETGPVEADPAAWGDVVLARRDTPTSYHLSVVIDDALQGVTHVVRGRDLFHSTSVHVVLQELLGLPRPNYVHHDLVLGDDGRKLSKSRRDTSLRSLREAGFTPGDIRRTIGLADRGSATRPAG</sequence>
<dbReference type="GO" id="GO:0005829">
    <property type="term" value="C:cytosol"/>
    <property type="evidence" value="ECO:0007669"/>
    <property type="project" value="TreeGrafter"/>
</dbReference>
<dbReference type="InterPro" id="IPR049940">
    <property type="entry name" value="GluQ/Sye"/>
</dbReference>
<dbReference type="Proteomes" id="UP000509367">
    <property type="component" value="Chromosome"/>
</dbReference>
<evidence type="ECO:0000313" key="10">
    <source>
        <dbReference type="EMBL" id="QKV20284.1"/>
    </source>
</evidence>
<gene>
    <name evidence="10" type="primary">gluQRS</name>
    <name evidence="10" type="ORF">HTY61_18410</name>
</gene>